<dbReference type="AlphaFoldDB" id="A0AAE4G4T4"/>
<reference evidence="2" key="1">
    <citation type="submission" date="2023-02" db="EMBL/GenBank/DDBJ databases">
        <title>Description of Herbaspirillum huttiense subsp. nephrolepsisexaltata and Herbaspirillum huttiense subsp. lycopersicon.</title>
        <authorList>
            <person name="Poudel M."/>
            <person name="Sharma A."/>
            <person name="Goss E."/>
            <person name="Tapia J.H."/>
            <person name="Harmon C.M."/>
            <person name="Jones J.B."/>
        </authorList>
    </citation>
    <scope>NUCLEOTIDE SEQUENCE</scope>
    <source>
        <strain evidence="2">NC40101</strain>
    </source>
</reference>
<protein>
    <recommendedName>
        <fullName evidence="3">DUF4142 domain-containing protein</fullName>
    </recommendedName>
</protein>
<dbReference type="RefSeq" id="WP_259433953.1">
    <property type="nucleotide sequence ID" value="NZ_JAVLSM010000005.1"/>
</dbReference>
<evidence type="ECO:0000313" key="2">
    <source>
        <dbReference type="EMBL" id="MDT0335831.1"/>
    </source>
</evidence>
<evidence type="ECO:0000256" key="1">
    <source>
        <dbReference type="SAM" id="SignalP"/>
    </source>
</evidence>
<evidence type="ECO:0008006" key="3">
    <source>
        <dbReference type="Google" id="ProtNLM"/>
    </source>
</evidence>
<organism evidence="2">
    <name type="scientific">Herbaspirillum huttiense subsp. nephrolepidis</name>
    <dbReference type="NCBI Taxonomy" id="3075126"/>
    <lineage>
        <taxon>Bacteria</taxon>
        <taxon>Pseudomonadati</taxon>
        <taxon>Pseudomonadota</taxon>
        <taxon>Betaproteobacteria</taxon>
        <taxon>Burkholderiales</taxon>
        <taxon>Oxalobacteraceae</taxon>
        <taxon>Herbaspirillum</taxon>
    </lineage>
</organism>
<sequence>MKKSIAFAVVSMALVFPVTSFAQFGNFLGGSKSASSSAGADLSGQQSQLTRTYRAAGKDVLTANGHIGAALGIKAQAINAAATSDSMSASDLEAQDKAISADAQAISDALKSGATLKDEAARKEYAEGLVVLVQGVKKYIAMSAEAQTFANGLSSASPMQLPGLQSGAYIVRSLPTSISNLTGLLKNAVSFARSNGVAVPADATSVL</sequence>
<accession>A0AAE4G4T4</accession>
<keyword evidence="1" id="KW-0732">Signal</keyword>
<feature type="signal peptide" evidence="1">
    <location>
        <begin position="1"/>
        <end position="22"/>
    </location>
</feature>
<gene>
    <name evidence="2" type="ORF">RJN63_03240</name>
</gene>
<name>A0AAE4G4T4_9BURK</name>
<comment type="caution">
    <text evidence="2">The sequence shown here is derived from an EMBL/GenBank/DDBJ whole genome shotgun (WGS) entry which is preliminary data.</text>
</comment>
<dbReference type="EMBL" id="JAVRAA010000001">
    <property type="protein sequence ID" value="MDT0335831.1"/>
    <property type="molecule type" value="Genomic_DNA"/>
</dbReference>
<feature type="chain" id="PRO_5042127785" description="DUF4142 domain-containing protein" evidence="1">
    <location>
        <begin position="23"/>
        <end position="207"/>
    </location>
</feature>
<proteinExistence type="predicted"/>